<proteinExistence type="predicted"/>
<dbReference type="Proteomes" id="UP000479710">
    <property type="component" value="Unassembled WGS sequence"/>
</dbReference>
<keyword evidence="3" id="KW-1185">Reference proteome</keyword>
<reference evidence="2 3" key="1">
    <citation type="submission" date="2019-11" db="EMBL/GenBank/DDBJ databases">
        <title>Whole genome sequence of Oryza granulata.</title>
        <authorList>
            <person name="Li W."/>
        </authorList>
    </citation>
    <scope>NUCLEOTIDE SEQUENCE [LARGE SCALE GENOMIC DNA]</scope>
    <source>
        <strain evidence="3">cv. Menghai</strain>
        <tissue evidence="2">Leaf</tissue>
    </source>
</reference>
<accession>A0A6G1FEP0</accession>
<dbReference type="EMBL" id="SPHZ02000001">
    <property type="protein sequence ID" value="KAF0935349.1"/>
    <property type="molecule type" value="Genomic_DNA"/>
</dbReference>
<protein>
    <submittedName>
        <fullName evidence="2">Uncharacterized protein</fullName>
    </submittedName>
</protein>
<evidence type="ECO:0000313" key="2">
    <source>
        <dbReference type="EMBL" id="KAF0935349.1"/>
    </source>
</evidence>
<organism evidence="2 3">
    <name type="scientific">Oryza meyeriana var. granulata</name>
    <dbReference type="NCBI Taxonomy" id="110450"/>
    <lineage>
        <taxon>Eukaryota</taxon>
        <taxon>Viridiplantae</taxon>
        <taxon>Streptophyta</taxon>
        <taxon>Embryophyta</taxon>
        <taxon>Tracheophyta</taxon>
        <taxon>Spermatophyta</taxon>
        <taxon>Magnoliopsida</taxon>
        <taxon>Liliopsida</taxon>
        <taxon>Poales</taxon>
        <taxon>Poaceae</taxon>
        <taxon>BOP clade</taxon>
        <taxon>Oryzoideae</taxon>
        <taxon>Oryzeae</taxon>
        <taxon>Oryzinae</taxon>
        <taxon>Oryza</taxon>
        <taxon>Oryza meyeriana</taxon>
    </lineage>
</organism>
<evidence type="ECO:0000256" key="1">
    <source>
        <dbReference type="SAM" id="MobiDB-lite"/>
    </source>
</evidence>
<dbReference type="AlphaFoldDB" id="A0A6G1FEP0"/>
<name>A0A6G1FEP0_9ORYZ</name>
<evidence type="ECO:0000313" key="3">
    <source>
        <dbReference type="Proteomes" id="UP000479710"/>
    </source>
</evidence>
<feature type="compositionally biased region" description="Polar residues" evidence="1">
    <location>
        <begin position="44"/>
        <end position="60"/>
    </location>
</feature>
<comment type="caution">
    <text evidence="2">The sequence shown here is derived from an EMBL/GenBank/DDBJ whole genome shotgun (WGS) entry which is preliminary data.</text>
</comment>
<feature type="region of interest" description="Disordered" evidence="1">
    <location>
        <begin position="44"/>
        <end position="68"/>
    </location>
</feature>
<gene>
    <name evidence="2" type="ORF">E2562_032044</name>
</gene>
<sequence>MHNTRQDPGSGGGASAAFPGWDAAAGRIEAAACSAVALTGSSQLAASQSSHRSLPGSSTAAAKYGGAS</sequence>